<evidence type="ECO:0000313" key="3">
    <source>
        <dbReference type="EMBL" id="CAB4741500.1"/>
    </source>
</evidence>
<dbReference type="Pfam" id="PF22607">
    <property type="entry name" value="FAD_binding-like"/>
    <property type="match status" value="1"/>
</dbReference>
<name>A0A6J6T2W4_9ZZZZ</name>
<dbReference type="InterPro" id="IPR054707">
    <property type="entry name" value="DhpH_subs-bd"/>
</dbReference>
<dbReference type="SUPFAM" id="SSF51905">
    <property type="entry name" value="FAD/NAD(P)-binding domain"/>
    <property type="match status" value="1"/>
</dbReference>
<feature type="domain" description="2,6-dihydroxypyridine 3-monooxygenase substrate binding" evidence="1">
    <location>
        <begin position="167"/>
        <end position="295"/>
    </location>
</feature>
<evidence type="ECO:0000313" key="2">
    <source>
        <dbReference type="EMBL" id="CAB4680024.1"/>
    </source>
</evidence>
<dbReference type="Gene3D" id="3.50.50.60">
    <property type="entry name" value="FAD/NAD(P)-binding domain"/>
    <property type="match status" value="2"/>
</dbReference>
<sequence>MSESGKRAAIVGGSIGGLTTALLLRDLGFEVDVYERTPEELDGRGGGIVLQPEAYRWFKERSQLNPDRLSTVSKYLRYLDLKNEIVYEEPVEWRFTSWGTLYRGLLADLGRESYHLGHCFVGMDQDADSVTLRFTNGMVATADLVVFADGISSAGRKRLLPEVKPQYSGYIGWRGTVHESALTAETIKLTGDALGYCFGDNTHICMYPIPNIDGSVDIGNRLFNYVWYRNLPDPLLLEEVMTDKMGFRGEVSIHPGKVQDRFVDEMKASVVTELAPAAAELVLRTEHPYIQQVQDVRVPNMVFGRAVLLGDSGFVARPHAAAGTAKAASEAWALAECLEQFPNDIPAALKAWEPGQLAIGNSLVDRVVMMGNRAQVENSWVPADRSLRFGLKEGSLQPVY</sequence>
<gene>
    <name evidence="2" type="ORF">UFOPK2310_01164</name>
    <name evidence="3" type="ORF">UFOPK2809_00377</name>
</gene>
<dbReference type="InterPro" id="IPR053212">
    <property type="entry name" value="DHP_3-monooxygenase"/>
</dbReference>
<dbReference type="Pfam" id="PF13450">
    <property type="entry name" value="NAD_binding_8"/>
    <property type="match status" value="1"/>
</dbReference>
<dbReference type="AlphaFoldDB" id="A0A6J6T2W4"/>
<dbReference type="PRINTS" id="PR00420">
    <property type="entry name" value="RNGMNOXGNASE"/>
</dbReference>
<dbReference type="SUPFAM" id="SSF54373">
    <property type="entry name" value="FAD-linked reductases, C-terminal domain"/>
    <property type="match status" value="1"/>
</dbReference>
<dbReference type="EMBL" id="CAEZZA010000034">
    <property type="protein sequence ID" value="CAB4741500.1"/>
    <property type="molecule type" value="Genomic_DNA"/>
</dbReference>
<dbReference type="NCBIfam" id="NF005566">
    <property type="entry name" value="PRK07236.1"/>
    <property type="match status" value="1"/>
</dbReference>
<protein>
    <submittedName>
        <fullName evidence="3">Unannotated protein</fullName>
    </submittedName>
</protein>
<proteinExistence type="predicted"/>
<reference evidence="3" key="1">
    <citation type="submission" date="2020-05" db="EMBL/GenBank/DDBJ databases">
        <authorList>
            <person name="Chiriac C."/>
            <person name="Salcher M."/>
            <person name="Ghai R."/>
            <person name="Kavagutti S V."/>
        </authorList>
    </citation>
    <scope>NUCLEOTIDE SEQUENCE</scope>
</reference>
<dbReference type="PANTHER" id="PTHR47469">
    <property type="entry name" value="MONOOXYGENASE-LIKE"/>
    <property type="match status" value="1"/>
</dbReference>
<organism evidence="3">
    <name type="scientific">freshwater metagenome</name>
    <dbReference type="NCBI Taxonomy" id="449393"/>
    <lineage>
        <taxon>unclassified sequences</taxon>
        <taxon>metagenomes</taxon>
        <taxon>ecological metagenomes</taxon>
    </lineage>
</organism>
<dbReference type="PANTHER" id="PTHR47469:SF2">
    <property type="entry name" value="OS06G0597600 PROTEIN"/>
    <property type="match status" value="1"/>
</dbReference>
<dbReference type="EMBL" id="CAEZWW010000152">
    <property type="protein sequence ID" value="CAB4680024.1"/>
    <property type="molecule type" value="Genomic_DNA"/>
</dbReference>
<accession>A0A6J6T2W4</accession>
<evidence type="ECO:0000259" key="1">
    <source>
        <dbReference type="Pfam" id="PF22607"/>
    </source>
</evidence>
<dbReference type="InterPro" id="IPR036188">
    <property type="entry name" value="FAD/NAD-bd_sf"/>
</dbReference>